<protein>
    <submittedName>
        <fullName evidence="1">Uncharacterized protein</fullName>
    </submittedName>
</protein>
<organism evidence="1 2">
    <name type="scientific">Vaccinium darrowii</name>
    <dbReference type="NCBI Taxonomy" id="229202"/>
    <lineage>
        <taxon>Eukaryota</taxon>
        <taxon>Viridiplantae</taxon>
        <taxon>Streptophyta</taxon>
        <taxon>Embryophyta</taxon>
        <taxon>Tracheophyta</taxon>
        <taxon>Spermatophyta</taxon>
        <taxon>Magnoliopsida</taxon>
        <taxon>eudicotyledons</taxon>
        <taxon>Gunneridae</taxon>
        <taxon>Pentapetalae</taxon>
        <taxon>asterids</taxon>
        <taxon>Ericales</taxon>
        <taxon>Ericaceae</taxon>
        <taxon>Vaccinioideae</taxon>
        <taxon>Vaccinieae</taxon>
        <taxon>Vaccinium</taxon>
    </lineage>
</organism>
<evidence type="ECO:0000313" key="2">
    <source>
        <dbReference type="Proteomes" id="UP000828048"/>
    </source>
</evidence>
<accession>A0ACB7YSD3</accession>
<comment type="caution">
    <text evidence="1">The sequence shown here is derived from an EMBL/GenBank/DDBJ whole genome shotgun (WGS) entry which is preliminary data.</text>
</comment>
<proteinExistence type="predicted"/>
<dbReference type="EMBL" id="CM037153">
    <property type="protein sequence ID" value="KAH7856453.1"/>
    <property type="molecule type" value="Genomic_DNA"/>
</dbReference>
<sequence>MLDDMRDVNVGNWEWESGTFPESGVTIDDTDMIQGLGSNLFEDDSDSDANYDHFSDSDYGFTDEDDRLYDENVDVNTTLPSNFLERDDRMFDSDSEEYPDSDDGFSSLNETEDEDDSRTKKTHVFKPIKGKEEPVFCEGMLFRNRAQFAGAIRHHSILQGKQIRFTKNETTRVRAKCRVYVDPDNGKCKVECPWEIFASERKKGSKTLQVKKYNPNHNCGRIWNNKLMNSEWLSMMYFDEIRISPTLKVSEMMEKVRQEFKCNVSLSQCYRAKHKVLRKIEGSMDEQYAKLWDYCREIHRTNPDELGPKIHKKIEKIKERYGDYIIHPCGEGEFEARGFDGGQHTINLKTQTCSCRRWDLTGIPCEHAARVIVESGGQPEEYVSDWYSKHCFLTTYKNIMHPMNGPDMWEKSGKDPIKPPHFTRQPGRPRKARRREADELAKKTFKLSKRGVKMTCRKCGKQGHNSRTCKAPVTAFPRDPERGRGRGRRGRGRTTSAQDPTMMSS</sequence>
<keyword evidence="2" id="KW-1185">Reference proteome</keyword>
<reference evidence="1 2" key="1">
    <citation type="journal article" date="2021" name="Hortic Res">
        <title>High-quality reference genome and annotation aids understanding of berry development for evergreen blueberry (Vaccinium darrowii).</title>
        <authorList>
            <person name="Yu J."/>
            <person name="Hulse-Kemp A.M."/>
            <person name="Babiker E."/>
            <person name="Staton M."/>
        </authorList>
    </citation>
    <scope>NUCLEOTIDE SEQUENCE [LARGE SCALE GENOMIC DNA]</scope>
    <source>
        <strain evidence="2">cv. NJ 8807/NJ 8810</strain>
        <tissue evidence="1">Young leaf</tissue>
    </source>
</reference>
<dbReference type="Proteomes" id="UP000828048">
    <property type="component" value="Chromosome 3"/>
</dbReference>
<gene>
    <name evidence="1" type="ORF">Vadar_001565</name>
</gene>
<name>A0ACB7YSD3_9ERIC</name>
<evidence type="ECO:0000313" key="1">
    <source>
        <dbReference type="EMBL" id="KAH7856453.1"/>
    </source>
</evidence>